<dbReference type="FunFam" id="1.10.10.390:FF:000001">
    <property type="entry name" value="Histone acetyltransferase type B catalytic subunit"/>
    <property type="match status" value="1"/>
</dbReference>
<dbReference type="InterPro" id="IPR016181">
    <property type="entry name" value="Acyl_CoA_acyltransferase"/>
</dbReference>
<evidence type="ECO:0000256" key="10">
    <source>
        <dbReference type="PIRSR" id="PIRSR038084-2"/>
    </source>
</evidence>
<organism evidence="14 15">
    <name type="scientific">Ridgeia piscesae</name>
    <name type="common">Tubeworm</name>
    <dbReference type="NCBI Taxonomy" id="27915"/>
    <lineage>
        <taxon>Eukaryota</taxon>
        <taxon>Metazoa</taxon>
        <taxon>Spiralia</taxon>
        <taxon>Lophotrochozoa</taxon>
        <taxon>Annelida</taxon>
        <taxon>Polychaeta</taxon>
        <taxon>Sedentaria</taxon>
        <taxon>Canalipalpata</taxon>
        <taxon>Sabellida</taxon>
        <taxon>Siboglinidae</taxon>
        <taxon>Ridgeia</taxon>
    </lineage>
</organism>
<evidence type="ECO:0000256" key="1">
    <source>
        <dbReference type="ARBA" id="ARBA00004123"/>
    </source>
</evidence>
<feature type="site" description="Interaction with histone H4 N-terminus" evidence="11">
    <location>
        <position position="144"/>
    </location>
</feature>
<comment type="catalytic activity">
    <reaction evidence="8">
        <text>L-lysyl-[protein] + acetyl-CoA = N(6)-acetyl-L-lysyl-[protein] + CoA + H(+)</text>
        <dbReference type="Rhea" id="RHEA:45948"/>
        <dbReference type="Rhea" id="RHEA-COMP:9752"/>
        <dbReference type="Rhea" id="RHEA-COMP:10731"/>
        <dbReference type="ChEBI" id="CHEBI:15378"/>
        <dbReference type="ChEBI" id="CHEBI:29969"/>
        <dbReference type="ChEBI" id="CHEBI:57287"/>
        <dbReference type="ChEBI" id="CHEBI:57288"/>
        <dbReference type="ChEBI" id="CHEBI:61930"/>
        <dbReference type="EC" id="2.3.1.48"/>
    </reaction>
</comment>
<evidence type="ECO:0000313" key="14">
    <source>
        <dbReference type="EMBL" id="KAK2187191.1"/>
    </source>
</evidence>
<sequence length="365" mass="43305">MCHQLFGDSESIFGYKDLRVDIYCTAARMTPYVSIKYSDKVNPERFDGVPPDNIMKILSSKLQPGYLTNLDDFTARIPKDVGFRPFGELMHSYKVKKAGEERCFQVYRTDVETPGFRLYHERLQPFLLFYVDAASYICVDDNRWLFYLIFEKYKSDGDTMYAFAGYMTVYNYYAYPEKVRPRISQVLVMPPFQRQGHGAKLLQTFYNDCYSRSNILDITVEDPSEQFQRLRDFVDARNCLKLSCFAPKKLRRGFSDEMLKEAREKLRLNKKQTRRIYEILRLKATNCNELKEYTAYRIDIKRRLNLPFQKNGREFEKLRRTLKPNELQATMTAVSGEQRLEILEEQYQECVREYMHVLDRIAEAT</sequence>
<evidence type="ECO:0000256" key="4">
    <source>
        <dbReference type="ARBA" id="ARBA00021268"/>
    </source>
</evidence>
<dbReference type="Pfam" id="PF10394">
    <property type="entry name" value="Hat1_N"/>
    <property type="match status" value="1"/>
</dbReference>
<dbReference type="EC" id="2.3.1.48" evidence="3"/>
<evidence type="ECO:0000256" key="9">
    <source>
        <dbReference type="PIRSR" id="PIRSR038084-1"/>
    </source>
</evidence>
<evidence type="ECO:0000259" key="13">
    <source>
        <dbReference type="Pfam" id="PF21183"/>
    </source>
</evidence>
<comment type="caution">
    <text evidence="14">The sequence shown here is derived from an EMBL/GenBank/DDBJ whole genome shotgun (WGS) entry which is preliminary data.</text>
</comment>
<comment type="similarity">
    <text evidence="2">Belongs to the HAT1 family.</text>
</comment>
<evidence type="ECO:0000259" key="12">
    <source>
        <dbReference type="Pfam" id="PF10394"/>
    </source>
</evidence>
<dbReference type="PANTHER" id="PTHR12046">
    <property type="entry name" value="HISTONE ACETYLTRANSFERASE TYPE B CATALYTIC SUBUNIT"/>
    <property type="match status" value="1"/>
</dbReference>
<feature type="region of interest" description="Interaction with histone H4 N-terminus" evidence="10">
    <location>
        <begin position="170"/>
        <end position="172"/>
    </location>
</feature>
<keyword evidence="7" id="KW-0012">Acyltransferase</keyword>
<feature type="active site" description="Proton donor/acceptor" evidence="9">
    <location>
        <position position="221"/>
    </location>
</feature>
<dbReference type="InterPro" id="IPR017380">
    <property type="entry name" value="Hist_AcTrfase_B-typ_cat-su"/>
</dbReference>
<dbReference type="SUPFAM" id="SSF55729">
    <property type="entry name" value="Acyl-CoA N-acyltransferases (Nat)"/>
    <property type="match status" value="1"/>
</dbReference>
<keyword evidence="15" id="KW-1185">Reference proteome</keyword>
<dbReference type="InterPro" id="IPR013523">
    <property type="entry name" value="Hist_AcTrfase_HAT1_C"/>
</dbReference>
<dbReference type="EMBL" id="JAODUO010000175">
    <property type="protein sequence ID" value="KAK2187191.1"/>
    <property type="molecule type" value="Genomic_DNA"/>
</dbReference>
<gene>
    <name evidence="14" type="ORF">NP493_176g03011</name>
</gene>
<comment type="subcellular location">
    <subcellularLocation>
        <location evidence="1">Nucleus</location>
    </subcellularLocation>
</comment>
<evidence type="ECO:0000256" key="2">
    <source>
        <dbReference type="ARBA" id="ARBA00010543"/>
    </source>
</evidence>
<feature type="domain" description="Histone acetyl transferase HAT1 N-terminal" evidence="12">
    <location>
        <begin position="1"/>
        <end position="132"/>
    </location>
</feature>
<evidence type="ECO:0000256" key="5">
    <source>
        <dbReference type="ARBA" id="ARBA00022679"/>
    </source>
</evidence>
<evidence type="ECO:0000256" key="3">
    <source>
        <dbReference type="ARBA" id="ARBA00013184"/>
    </source>
</evidence>
<dbReference type="Gene3D" id="1.10.10.390">
    <property type="match status" value="1"/>
</dbReference>
<evidence type="ECO:0000256" key="11">
    <source>
        <dbReference type="PIRSR" id="PIRSR038084-3"/>
    </source>
</evidence>
<dbReference type="PIRSF" id="PIRSF038084">
    <property type="entry name" value="HAT-B_cat"/>
    <property type="match status" value="1"/>
</dbReference>
<dbReference type="GO" id="GO:0031509">
    <property type="term" value="P:subtelomeric heterochromatin formation"/>
    <property type="evidence" value="ECO:0007669"/>
    <property type="project" value="InterPro"/>
</dbReference>
<accession>A0AAD9UF98</accession>
<dbReference type="Gene3D" id="3.40.630.30">
    <property type="match status" value="1"/>
</dbReference>
<dbReference type="Gene3D" id="3.90.360.10">
    <property type="entry name" value="Histone acetyl transferase 1 (HAT1), N-terminal domain"/>
    <property type="match status" value="1"/>
</dbReference>
<dbReference type="InterPro" id="IPR037113">
    <property type="entry name" value="Hat1_N_sf"/>
</dbReference>
<dbReference type="GO" id="GO:0000781">
    <property type="term" value="C:chromosome, telomeric region"/>
    <property type="evidence" value="ECO:0007669"/>
    <property type="project" value="GOC"/>
</dbReference>
<reference evidence="14" key="1">
    <citation type="journal article" date="2023" name="Mol. Biol. Evol.">
        <title>Third-Generation Sequencing Reveals the Adaptive Role of the Epigenome in Three Deep-Sea Polychaetes.</title>
        <authorList>
            <person name="Perez M."/>
            <person name="Aroh O."/>
            <person name="Sun Y."/>
            <person name="Lan Y."/>
            <person name="Juniper S.K."/>
            <person name="Young C.R."/>
            <person name="Angers B."/>
            <person name="Qian P.Y."/>
        </authorList>
    </citation>
    <scope>NUCLEOTIDE SEQUENCE</scope>
    <source>
        <strain evidence="14">R07B-5</strain>
    </source>
</reference>
<dbReference type="InterPro" id="IPR019467">
    <property type="entry name" value="Hat1_N"/>
</dbReference>
<dbReference type="Pfam" id="PF21183">
    <property type="entry name" value="HAT1_C"/>
    <property type="match status" value="1"/>
</dbReference>
<dbReference type="InterPro" id="IPR048776">
    <property type="entry name" value="HAT1_C"/>
</dbReference>
<keyword evidence="5" id="KW-0808">Transferase</keyword>
<proteinExistence type="inferred from homology"/>
<dbReference type="AlphaFoldDB" id="A0AAD9UF98"/>
<protein>
    <recommendedName>
        <fullName evidence="4">Histone acetyltransferase type B catalytic subunit</fullName>
        <ecNumber evidence="3">2.3.1.48</ecNumber>
    </recommendedName>
</protein>
<name>A0AAD9UF98_RIDPI</name>
<dbReference type="GO" id="GO:0005634">
    <property type="term" value="C:nucleus"/>
    <property type="evidence" value="ECO:0007669"/>
    <property type="project" value="UniProtKB-SubCell"/>
</dbReference>
<dbReference type="GO" id="GO:0042393">
    <property type="term" value="F:histone binding"/>
    <property type="evidence" value="ECO:0007669"/>
    <property type="project" value="InterPro"/>
</dbReference>
<keyword evidence="6" id="KW-0539">Nucleus</keyword>
<evidence type="ECO:0000313" key="15">
    <source>
        <dbReference type="Proteomes" id="UP001209878"/>
    </source>
</evidence>
<evidence type="ECO:0000256" key="6">
    <source>
        <dbReference type="ARBA" id="ARBA00023242"/>
    </source>
</evidence>
<dbReference type="Proteomes" id="UP001209878">
    <property type="component" value="Unassembled WGS sequence"/>
</dbReference>
<feature type="domain" description="Histone acetyltransferase type B catalytic subunit C-terminal" evidence="13">
    <location>
        <begin position="231"/>
        <end position="282"/>
    </location>
</feature>
<dbReference type="GO" id="GO:0004402">
    <property type="term" value="F:histone acetyltransferase activity"/>
    <property type="evidence" value="ECO:0007669"/>
    <property type="project" value="InterPro"/>
</dbReference>
<feature type="region of interest" description="Interaction with histone H4 N-terminus" evidence="10">
    <location>
        <begin position="8"/>
        <end position="10"/>
    </location>
</feature>
<evidence type="ECO:0000256" key="7">
    <source>
        <dbReference type="ARBA" id="ARBA00023315"/>
    </source>
</evidence>
<evidence type="ECO:0000256" key="8">
    <source>
        <dbReference type="ARBA" id="ARBA00048017"/>
    </source>
</evidence>